<proteinExistence type="predicted"/>
<feature type="compositionally biased region" description="Basic residues" evidence="1">
    <location>
        <begin position="9"/>
        <end position="21"/>
    </location>
</feature>
<dbReference type="Proteomes" id="UP001240678">
    <property type="component" value="Unassembled WGS sequence"/>
</dbReference>
<organism evidence="2 3">
    <name type="scientific">Colletotrichum costaricense</name>
    <dbReference type="NCBI Taxonomy" id="1209916"/>
    <lineage>
        <taxon>Eukaryota</taxon>
        <taxon>Fungi</taxon>
        <taxon>Dikarya</taxon>
        <taxon>Ascomycota</taxon>
        <taxon>Pezizomycotina</taxon>
        <taxon>Sordariomycetes</taxon>
        <taxon>Hypocreomycetidae</taxon>
        <taxon>Glomerellales</taxon>
        <taxon>Glomerellaceae</taxon>
        <taxon>Colletotrichum</taxon>
        <taxon>Colletotrichum acutatum species complex</taxon>
    </lineage>
</organism>
<dbReference type="GeneID" id="85340642"/>
<reference evidence="2 3" key="1">
    <citation type="submission" date="2016-10" db="EMBL/GenBank/DDBJ databases">
        <title>The genome sequence of Colletotrichum fioriniae PJ7.</title>
        <authorList>
            <person name="Baroncelli R."/>
        </authorList>
    </citation>
    <scope>NUCLEOTIDE SEQUENCE [LARGE SCALE GENOMIC DNA]</scope>
    <source>
        <strain evidence="2 3">IMI 309622</strain>
    </source>
</reference>
<evidence type="ECO:0000313" key="3">
    <source>
        <dbReference type="Proteomes" id="UP001240678"/>
    </source>
</evidence>
<sequence length="36" mass="4088">MGYLDGRVRKGGKQKKRRRRGLFNFIRAPTPTTAPG</sequence>
<protein>
    <submittedName>
        <fullName evidence="2">Uncharacterized protein</fullName>
    </submittedName>
</protein>
<name>A0AAI9YTD1_9PEZI</name>
<dbReference type="RefSeq" id="XP_060311795.1">
    <property type="nucleotide sequence ID" value="XM_060457095.1"/>
</dbReference>
<feature type="region of interest" description="Disordered" evidence="1">
    <location>
        <begin position="1"/>
        <end position="36"/>
    </location>
</feature>
<comment type="caution">
    <text evidence="2">The sequence shown here is derived from an EMBL/GenBank/DDBJ whole genome shotgun (WGS) entry which is preliminary data.</text>
</comment>
<evidence type="ECO:0000256" key="1">
    <source>
        <dbReference type="SAM" id="MobiDB-lite"/>
    </source>
</evidence>
<dbReference type="AlphaFoldDB" id="A0AAI9YTD1"/>
<gene>
    <name evidence="2" type="ORF">CCOS01_08935</name>
</gene>
<evidence type="ECO:0000313" key="2">
    <source>
        <dbReference type="EMBL" id="KAK1523848.1"/>
    </source>
</evidence>
<accession>A0AAI9YTD1</accession>
<dbReference type="EMBL" id="MOOE01000009">
    <property type="protein sequence ID" value="KAK1523848.1"/>
    <property type="molecule type" value="Genomic_DNA"/>
</dbReference>
<keyword evidence="3" id="KW-1185">Reference proteome</keyword>